<evidence type="ECO:0000313" key="2">
    <source>
        <dbReference type="Proteomes" id="UP001165060"/>
    </source>
</evidence>
<organism evidence="1 2">
    <name type="scientific">Tetraparma gracilis</name>
    <dbReference type="NCBI Taxonomy" id="2962635"/>
    <lineage>
        <taxon>Eukaryota</taxon>
        <taxon>Sar</taxon>
        <taxon>Stramenopiles</taxon>
        <taxon>Ochrophyta</taxon>
        <taxon>Bolidophyceae</taxon>
        <taxon>Parmales</taxon>
        <taxon>Triparmaceae</taxon>
        <taxon>Tetraparma</taxon>
    </lineage>
</organism>
<protein>
    <submittedName>
        <fullName evidence="1">Uncharacterized protein</fullName>
    </submittedName>
</protein>
<dbReference type="SUPFAM" id="SSF48403">
    <property type="entry name" value="Ankyrin repeat"/>
    <property type="match status" value="1"/>
</dbReference>
<name>A0ABQ6MB74_9STRA</name>
<dbReference type="Pfam" id="PF00023">
    <property type="entry name" value="Ank"/>
    <property type="match status" value="1"/>
</dbReference>
<reference evidence="1 2" key="1">
    <citation type="journal article" date="2023" name="Commun. Biol.">
        <title>Genome analysis of Parmales, the sister group of diatoms, reveals the evolutionary specialization of diatoms from phago-mixotrophs to photoautotrophs.</title>
        <authorList>
            <person name="Ban H."/>
            <person name="Sato S."/>
            <person name="Yoshikawa S."/>
            <person name="Yamada K."/>
            <person name="Nakamura Y."/>
            <person name="Ichinomiya M."/>
            <person name="Sato N."/>
            <person name="Blanc-Mathieu R."/>
            <person name="Endo H."/>
            <person name="Kuwata A."/>
            <person name="Ogata H."/>
        </authorList>
    </citation>
    <scope>NUCLEOTIDE SEQUENCE [LARGE SCALE GENOMIC DNA]</scope>
</reference>
<proteinExistence type="predicted"/>
<accession>A0ABQ6MB74</accession>
<comment type="caution">
    <text evidence="1">The sequence shown here is derived from an EMBL/GenBank/DDBJ whole genome shotgun (WGS) entry which is preliminary data.</text>
</comment>
<evidence type="ECO:0000313" key="1">
    <source>
        <dbReference type="EMBL" id="GMI23100.1"/>
    </source>
</evidence>
<keyword evidence="2" id="KW-1185">Reference proteome</keyword>
<dbReference type="EMBL" id="BRYB01000114">
    <property type="protein sequence ID" value="GMI23100.1"/>
    <property type="molecule type" value="Genomic_DNA"/>
</dbReference>
<gene>
    <name evidence="1" type="ORF">TeGR_g2305</name>
</gene>
<dbReference type="InterPro" id="IPR002110">
    <property type="entry name" value="Ankyrin_rpt"/>
</dbReference>
<sequence length="211" mass="23833">MYFPECSYSYSDDDGFAFYSLVVHRMWPEALHCLRLLSDRDPLPLFVSDRWGWSPLHYMTRYNAPILLIRATIAVARLHPWNNVPVLALTNQDGATPLHFAARCTPPRPDLVKLLVCNFPSALQLRGGFTNLPHSWHIPLTFARKRCKHVAELLASCGNAHRRVDARGLLAALGGHSFEQADAARLCLRRVGPRGFSLDVENFIMGFLVIL</sequence>
<dbReference type="Gene3D" id="1.25.40.20">
    <property type="entry name" value="Ankyrin repeat-containing domain"/>
    <property type="match status" value="1"/>
</dbReference>
<dbReference type="InterPro" id="IPR036770">
    <property type="entry name" value="Ankyrin_rpt-contain_sf"/>
</dbReference>
<dbReference type="Proteomes" id="UP001165060">
    <property type="component" value="Unassembled WGS sequence"/>
</dbReference>